<dbReference type="OrthoDB" id="1144234at2"/>
<reference evidence="2" key="1">
    <citation type="submission" date="2018-01" db="EMBL/GenBank/DDBJ databases">
        <title>Complete genome of Tamlana sp. UJ94.</title>
        <authorList>
            <person name="Jung J."/>
            <person name="Chung D."/>
            <person name="Bae S.S."/>
            <person name="Baek K."/>
        </authorList>
    </citation>
    <scope>NUCLEOTIDE SEQUENCE [LARGE SCALE GENOMIC DNA]</scope>
    <source>
        <strain evidence="2">UJ94</strain>
    </source>
</reference>
<dbReference type="KEGG" id="taj:C1A40_11415"/>
<name>A0A2I7SJE7_9FLAO</name>
<sequence>MKTTTRFDAAIHKLYTAFHSNQLNPICCKQCAVGNILDNTDSWKHVSDHHGSLNLNYVGQVHQSMGRKFNGYTPIELLQIEKAFLEACGLETPLHHRHKKPSNSTDKNVLFQGLSAVITLLCKFDNIPNVMDYKRVFKSSEMAITKK</sequence>
<gene>
    <name evidence="1" type="ORF">C1A40_11415</name>
</gene>
<organism evidence="1 2">
    <name type="scientific">Pseudotamlana carrageenivorans</name>
    <dbReference type="NCBI Taxonomy" id="2069432"/>
    <lineage>
        <taxon>Bacteria</taxon>
        <taxon>Pseudomonadati</taxon>
        <taxon>Bacteroidota</taxon>
        <taxon>Flavobacteriia</taxon>
        <taxon>Flavobacteriales</taxon>
        <taxon>Flavobacteriaceae</taxon>
        <taxon>Pseudotamlana</taxon>
    </lineage>
</organism>
<dbReference type="Proteomes" id="UP000236592">
    <property type="component" value="Chromosome"/>
</dbReference>
<accession>A0A2I7SJE7</accession>
<keyword evidence="2" id="KW-1185">Reference proteome</keyword>
<dbReference type="AlphaFoldDB" id="A0A2I7SJE7"/>
<proteinExistence type="predicted"/>
<dbReference type="EMBL" id="CP025938">
    <property type="protein sequence ID" value="AUS06023.1"/>
    <property type="molecule type" value="Genomic_DNA"/>
</dbReference>
<evidence type="ECO:0000313" key="1">
    <source>
        <dbReference type="EMBL" id="AUS06023.1"/>
    </source>
</evidence>
<protein>
    <submittedName>
        <fullName evidence="1">Na(+)-translocating NADH-quinone reductase subunit F</fullName>
    </submittedName>
</protein>
<evidence type="ECO:0000313" key="2">
    <source>
        <dbReference type="Proteomes" id="UP000236592"/>
    </source>
</evidence>
<dbReference type="RefSeq" id="WP_102996003.1">
    <property type="nucleotide sequence ID" value="NZ_CP025938.1"/>
</dbReference>